<dbReference type="AlphaFoldDB" id="A0A1G2DGJ9"/>
<dbReference type="Pfam" id="PF00413">
    <property type="entry name" value="Peptidase_M10"/>
    <property type="match status" value="1"/>
</dbReference>
<keyword evidence="1" id="KW-0645">Protease</keyword>
<keyword evidence="6" id="KW-1133">Transmembrane helix</keyword>
<keyword evidence="4" id="KW-0862">Zinc</keyword>
<accession>A0A1G2DGJ9</accession>
<dbReference type="GO" id="GO:0031012">
    <property type="term" value="C:extracellular matrix"/>
    <property type="evidence" value="ECO:0007669"/>
    <property type="project" value="InterPro"/>
</dbReference>
<feature type="coiled-coil region" evidence="5">
    <location>
        <begin position="217"/>
        <end position="251"/>
    </location>
</feature>
<keyword evidence="5" id="KW-0175">Coiled coil</keyword>
<evidence type="ECO:0000256" key="2">
    <source>
        <dbReference type="ARBA" id="ARBA00022723"/>
    </source>
</evidence>
<feature type="transmembrane region" description="Helical" evidence="6">
    <location>
        <begin position="35"/>
        <end position="52"/>
    </location>
</feature>
<sequence>MIYTGRFRGRFFLLRAAYPLNHTFGYTGRMALRKLLKHVFMLAALGVLAYAFREPLVTNLSWLVRTQFPCSRPITYTVAALDARFGLSEEDFLSAILEAEAMWEKPIQKELFARSPDGTLKIHLIYDYRQEATEKLRSLGLAIDGSRSSYDALKTGYEALRTSYEAKRSRYDAAVAAFTEKQDAYNKEVARMNARGGAKREEYDRLLLQQGEFGTEITKIRRMEDELNADIEKLNALVVVLNRQAAALNLNVETFNEVGEARGREFDEGIYGVSAEGEAIDIYQFDTREKLVQVLAHELGHALGLDHLDDPEAIMYRLNQGENKALSAFDLAAVRAHCKIK</sequence>
<dbReference type="GO" id="GO:0004222">
    <property type="term" value="F:metalloendopeptidase activity"/>
    <property type="evidence" value="ECO:0007669"/>
    <property type="project" value="InterPro"/>
</dbReference>
<keyword evidence="6" id="KW-0472">Membrane</keyword>
<keyword evidence="3" id="KW-0378">Hydrolase</keyword>
<evidence type="ECO:0000313" key="9">
    <source>
        <dbReference type="Proteomes" id="UP000178636"/>
    </source>
</evidence>
<dbReference type="Proteomes" id="UP000178636">
    <property type="component" value="Unassembled WGS sequence"/>
</dbReference>
<feature type="domain" description="Peptidase M10 metallopeptidase" evidence="7">
    <location>
        <begin position="286"/>
        <end position="334"/>
    </location>
</feature>
<organism evidence="8 9">
    <name type="scientific">Candidatus Lloydbacteria bacterium RIFCSPHIGHO2_02_FULL_54_17</name>
    <dbReference type="NCBI Taxonomy" id="1798664"/>
    <lineage>
        <taxon>Bacteria</taxon>
        <taxon>Candidatus Lloydiibacteriota</taxon>
    </lineage>
</organism>
<dbReference type="STRING" id="1798664.A3C93_03185"/>
<evidence type="ECO:0000256" key="6">
    <source>
        <dbReference type="SAM" id="Phobius"/>
    </source>
</evidence>
<reference evidence="8 9" key="1">
    <citation type="journal article" date="2016" name="Nat. Commun.">
        <title>Thousands of microbial genomes shed light on interconnected biogeochemical processes in an aquifer system.</title>
        <authorList>
            <person name="Anantharaman K."/>
            <person name="Brown C.T."/>
            <person name="Hug L.A."/>
            <person name="Sharon I."/>
            <person name="Castelle C.J."/>
            <person name="Probst A.J."/>
            <person name="Thomas B.C."/>
            <person name="Singh A."/>
            <person name="Wilkins M.J."/>
            <person name="Karaoz U."/>
            <person name="Brodie E.L."/>
            <person name="Williams K.H."/>
            <person name="Hubbard S.S."/>
            <person name="Banfield J.F."/>
        </authorList>
    </citation>
    <scope>NUCLEOTIDE SEQUENCE [LARGE SCALE GENOMIC DNA]</scope>
</reference>
<evidence type="ECO:0000259" key="7">
    <source>
        <dbReference type="Pfam" id="PF00413"/>
    </source>
</evidence>
<evidence type="ECO:0000256" key="3">
    <source>
        <dbReference type="ARBA" id="ARBA00022801"/>
    </source>
</evidence>
<dbReference type="InterPro" id="IPR024079">
    <property type="entry name" value="MetalloPept_cat_dom_sf"/>
</dbReference>
<dbReference type="InterPro" id="IPR001818">
    <property type="entry name" value="Pept_M10_metallopeptidase"/>
</dbReference>
<dbReference type="Gene3D" id="3.40.390.10">
    <property type="entry name" value="Collagenase (Catalytic Domain)"/>
    <property type="match status" value="1"/>
</dbReference>
<dbReference type="GO" id="GO:0006508">
    <property type="term" value="P:proteolysis"/>
    <property type="evidence" value="ECO:0007669"/>
    <property type="project" value="UniProtKB-KW"/>
</dbReference>
<evidence type="ECO:0000256" key="5">
    <source>
        <dbReference type="SAM" id="Coils"/>
    </source>
</evidence>
<protein>
    <recommendedName>
        <fullName evidence="7">Peptidase M10 metallopeptidase domain-containing protein</fullName>
    </recommendedName>
</protein>
<evidence type="ECO:0000313" key="8">
    <source>
        <dbReference type="EMBL" id="OGZ12081.1"/>
    </source>
</evidence>
<comment type="caution">
    <text evidence="8">The sequence shown here is derived from an EMBL/GenBank/DDBJ whole genome shotgun (WGS) entry which is preliminary data.</text>
</comment>
<dbReference type="EMBL" id="MHLO01000024">
    <property type="protein sequence ID" value="OGZ12081.1"/>
    <property type="molecule type" value="Genomic_DNA"/>
</dbReference>
<proteinExistence type="predicted"/>
<keyword evidence="6" id="KW-0812">Transmembrane</keyword>
<dbReference type="SUPFAM" id="SSF55486">
    <property type="entry name" value="Metalloproteases ('zincins'), catalytic domain"/>
    <property type="match status" value="1"/>
</dbReference>
<dbReference type="GO" id="GO:0008270">
    <property type="term" value="F:zinc ion binding"/>
    <property type="evidence" value="ECO:0007669"/>
    <property type="project" value="InterPro"/>
</dbReference>
<evidence type="ECO:0000256" key="1">
    <source>
        <dbReference type="ARBA" id="ARBA00022670"/>
    </source>
</evidence>
<gene>
    <name evidence="8" type="ORF">A3C93_03185</name>
</gene>
<keyword evidence="2" id="KW-0479">Metal-binding</keyword>
<name>A0A1G2DGJ9_9BACT</name>
<evidence type="ECO:0000256" key="4">
    <source>
        <dbReference type="ARBA" id="ARBA00022833"/>
    </source>
</evidence>